<dbReference type="PANTHER" id="PTHR45947:SF14">
    <property type="entry name" value="SLL1723 PROTEIN"/>
    <property type="match status" value="1"/>
</dbReference>
<dbReference type="EMBL" id="UNQJ01000011">
    <property type="protein sequence ID" value="SYZ33682.1"/>
    <property type="molecule type" value="Genomic_DNA"/>
</dbReference>
<keyword evidence="1 5" id="KW-0328">Glycosyltransferase</keyword>
<evidence type="ECO:0000256" key="2">
    <source>
        <dbReference type="ARBA" id="ARBA00022679"/>
    </source>
</evidence>
<proteinExistence type="predicted"/>
<dbReference type="Pfam" id="PF04101">
    <property type="entry name" value="Glyco_tran_28_C"/>
    <property type="match status" value="1"/>
</dbReference>
<dbReference type="PANTHER" id="PTHR45947">
    <property type="entry name" value="SULFOQUINOVOSYL TRANSFERASE SQD2"/>
    <property type="match status" value="1"/>
</dbReference>
<evidence type="ECO:0000259" key="3">
    <source>
        <dbReference type="Pfam" id="PF04101"/>
    </source>
</evidence>
<feature type="domain" description="Glycosyltransferase subfamily 4-like N-terminal" evidence="4">
    <location>
        <begin position="489"/>
        <end position="599"/>
    </location>
</feature>
<dbReference type="Proteomes" id="UP000263928">
    <property type="component" value="Unassembled WGS sequence"/>
</dbReference>
<evidence type="ECO:0000313" key="5">
    <source>
        <dbReference type="EMBL" id="SYZ33682.1"/>
    </source>
</evidence>
<dbReference type="EC" id="2.4.1.-" evidence="5"/>
<dbReference type="GO" id="GO:1901137">
    <property type="term" value="P:carbohydrate derivative biosynthetic process"/>
    <property type="evidence" value="ECO:0007669"/>
    <property type="project" value="UniProtKB-ARBA"/>
</dbReference>
<dbReference type="GO" id="GO:0016758">
    <property type="term" value="F:hexosyltransferase activity"/>
    <property type="evidence" value="ECO:0007669"/>
    <property type="project" value="InterPro"/>
</dbReference>
<protein>
    <submittedName>
        <fullName evidence="5">Glycosyltransferase subfamily 4-like, N-terminal domain</fullName>
        <ecNumber evidence="5">2.4.1.-</ecNumber>
    </submittedName>
</protein>
<dbReference type="AlphaFoldDB" id="A0A383S7Z3"/>
<dbReference type="Pfam" id="PF13692">
    <property type="entry name" value="Glyco_trans_1_4"/>
    <property type="match status" value="1"/>
</dbReference>
<keyword evidence="2 5" id="KW-0808">Transferase</keyword>
<sequence length="799" mass="85883">MDDTTIRALLYSHDSQGLGHVRRNLALAHHLARIIPEQTGRPVSGLLVSGLSMGDDVLLPAGFDWLTIPGVAKGRGGYEPRNLAGPTSRLIDLRSVLIESAMLSFAPDLVVIDRHIYGVWRELRRPLRRLRARRPGARVVLGLREVLDEPAAAAAEWRALGDLTELRRLVDEVWVYGDQAVHDPIASGEVPPDLADRVRFTGYLARGRREFDGQGEPRHAPFVLTTAGGGSDGQDLLQAAAAMDVPAGHEHVIVTGPQLDDAGFAAVAAQAGPRTRVRRCWPGLSNQIAEADAVIAMGGYNTMCEILATGTPALVVPREEPRLEQLIRARSLAEVGALDVMRAGHADPASLGAWAAQAVGRRVDRSGLALDGLTVAARYAAELLADASSRQGPPARPRIGYVLKVYPRFSETFVVTEMLAREALGDELSIYALRPTTDQRFHPEIARVAARVTWVPRPLKATDMWEQFAGAAGHPRLRENLSGLLPELAELPGDEVAQGVALARCVLEDGITHLHAHFASLAGRMTWLASRLTGVPYTVTTHAKDIFHDSVDLFWLRRICGDADRVIAISEFNESYLRQVLAGTGARISLQYNALELDRFPYHDPPRITSPLRVAALGRLVPKKGFADLIDAVARARSAGVAVTASIAGDGELAGELAARIRRRGLTGHVRLLGPLTQEEVRRLLGDAHVFAAPCVQAADGNIDGLPTVVLESMASGTPVIATAVSGLPEVVRDKDTGILLAPGDVDALAETLTRVAAGGFDLTGMARNARALIEERFDSRKQAAALSDWEAGEAGGER</sequence>
<dbReference type="RefSeq" id="WP_232012387.1">
    <property type="nucleotide sequence ID" value="NZ_LR134442.1"/>
</dbReference>
<accession>A0A383S7Z3</accession>
<dbReference type="InterPro" id="IPR007235">
    <property type="entry name" value="Glyco_trans_28_C"/>
</dbReference>
<dbReference type="Pfam" id="PF13439">
    <property type="entry name" value="Glyco_transf_4"/>
    <property type="match status" value="1"/>
</dbReference>
<evidence type="ECO:0000313" key="6">
    <source>
        <dbReference type="Proteomes" id="UP000263928"/>
    </source>
</evidence>
<dbReference type="CDD" id="cd03801">
    <property type="entry name" value="GT4_PimA-like"/>
    <property type="match status" value="1"/>
</dbReference>
<evidence type="ECO:0000259" key="4">
    <source>
        <dbReference type="Pfam" id="PF13439"/>
    </source>
</evidence>
<dbReference type="InterPro" id="IPR050194">
    <property type="entry name" value="Glycosyltransferase_grp1"/>
</dbReference>
<feature type="domain" description="Glycosyl transferase family 28 C-terminal" evidence="3">
    <location>
        <begin position="229"/>
        <end position="351"/>
    </location>
</feature>
<dbReference type="SUPFAM" id="SSF53756">
    <property type="entry name" value="UDP-Glycosyltransferase/glycogen phosphorylase"/>
    <property type="match status" value="2"/>
</dbReference>
<keyword evidence="6" id="KW-1185">Reference proteome</keyword>
<reference evidence="6" key="1">
    <citation type="submission" date="2018-08" db="EMBL/GenBank/DDBJ databases">
        <authorList>
            <person name="Hornung B."/>
        </authorList>
    </citation>
    <scope>NUCLEOTIDE SEQUENCE [LARGE SCALE GENOMIC DNA]</scope>
</reference>
<dbReference type="Gene3D" id="3.40.50.2000">
    <property type="entry name" value="Glycogen Phosphorylase B"/>
    <property type="match status" value="3"/>
</dbReference>
<dbReference type="InterPro" id="IPR028098">
    <property type="entry name" value="Glyco_trans_4-like_N"/>
</dbReference>
<organism evidence="5 6">
    <name type="scientific">Propionibacterium australiense</name>
    <dbReference type="NCBI Taxonomy" id="119981"/>
    <lineage>
        <taxon>Bacteria</taxon>
        <taxon>Bacillati</taxon>
        <taxon>Actinomycetota</taxon>
        <taxon>Actinomycetes</taxon>
        <taxon>Propionibacteriales</taxon>
        <taxon>Propionibacteriaceae</taxon>
        <taxon>Propionibacterium</taxon>
    </lineage>
</organism>
<gene>
    <name evidence="5" type="ORF">PROPAUS_1602</name>
</gene>
<evidence type="ECO:0000256" key="1">
    <source>
        <dbReference type="ARBA" id="ARBA00022676"/>
    </source>
</evidence>
<name>A0A383S7Z3_9ACTN</name>